<evidence type="ECO:0000313" key="1">
    <source>
        <dbReference type="EMBL" id="RLM24206.1"/>
    </source>
</evidence>
<dbReference type="KEGG" id="bgj:AWC36_16455"/>
<name>A0AAE8ERE2_9GAMM</name>
<dbReference type="Proteomes" id="UP000285972">
    <property type="component" value="Unassembled WGS sequence"/>
</dbReference>
<accession>A0AAE8ERE2</accession>
<evidence type="ECO:0000313" key="2">
    <source>
        <dbReference type="Proteomes" id="UP000285972"/>
    </source>
</evidence>
<comment type="caution">
    <text evidence="1">The sequence shown here is derived from an EMBL/GenBank/DDBJ whole genome shotgun (WGS) entry which is preliminary data.</text>
</comment>
<organism evidence="1 2">
    <name type="scientific">Brenneria goodwinii</name>
    <dbReference type="NCBI Taxonomy" id="1109412"/>
    <lineage>
        <taxon>Bacteria</taxon>
        <taxon>Pseudomonadati</taxon>
        <taxon>Pseudomonadota</taxon>
        <taxon>Gammaproteobacteria</taxon>
        <taxon>Enterobacterales</taxon>
        <taxon>Pectobacteriaceae</taxon>
        <taxon>Brenneria</taxon>
    </lineage>
</organism>
<reference evidence="1 2" key="1">
    <citation type="submission" date="2016-09" db="EMBL/GenBank/DDBJ databases">
        <authorList>
            <person name="Doonan J."/>
            <person name="Pachebat J.A."/>
            <person name="Golyshin P.N."/>
            <person name="Denman S."/>
            <person name="Mcdonald J.E."/>
        </authorList>
    </citation>
    <scope>NUCLEOTIDE SEQUENCE [LARGE SCALE GENOMIC DNA]</scope>
    <source>
        <strain evidence="1 2">FRB141</strain>
    </source>
</reference>
<gene>
    <name evidence="1" type="ORF">BIY26_10900</name>
</gene>
<proteinExistence type="predicted"/>
<protein>
    <submittedName>
        <fullName evidence="1">Uncharacterized protein</fullName>
    </submittedName>
</protein>
<dbReference type="AlphaFoldDB" id="A0AAE8ERE2"/>
<sequence>MIMPCAKTGEVSASFATRRTQISPNQDFDVITGADTMESAIDAVVAEATPEERNDLRKETSPDYAKTFLTYFLS</sequence>
<dbReference type="EMBL" id="MJLX01000025">
    <property type="protein sequence ID" value="RLM24206.1"/>
    <property type="molecule type" value="Genomic_DNA"/>
</dbReference>